<feature type="domain" description="ABC transporter" evidence="6">
    <location>
        <begin position="252"/>
        <end position="570"/>
    </location>
</feature>
<protein>
    <submittedName>
        <fullName evidence="8">ABC transporter ATP-binding protein</fullName>
    </submittedName>
</protein>
<dbReference type="InterPro" id="IPR036640">
    <property type="entry name" value="ABC1_TM_sf"/>
</dbReference>
<evidence type="ECO:0000256" key="2">
    <source>
        <dbReference type="ARBA" id="ARBA00022692"/>
    </source>
</evidence>
<feature type="transmembrane region" description="Helical" evidence="5">
    <location>
        <begin position="38"/>
        <end position="63"/>
    </location>
</feature>
<name>A0A941ETR4_9ACTN</name>
<dbReference type="AlphaFoldDB" id="A0A941ETR4"/>
<evidence type="ECO:0000313" key="9">
    <source>
        <dbReference type="Proteomes" id="UP000675781"/>
    </source>
</evidence>
<organism evidence="8 9">
    <name type="scientific">Actinospica durhamensis</name>
    <dbReference type="NCBI Taxonomy" id="1508375"/>
    <lineage>
        <taxon>Bacteria</taxon>
        <taxon>Bacillati</taxon>
        <taxon>Actinomycetota</taxon>
        <taxon>Actinomycetes</taxon>
        <taxon>Catenulisporales</taxon>
        <taxon>Actinospicaceae</taxon>
        <taxon>Actinospica</taxon>
    </lineage>
</organism>
<keyword evidence="8" id="KW-0067">ATP-binding</keyword>
<evidence type="ECO:0000313" key="8">
    <source>
        <dbReference type="EMBL" id="MBR7834924.1"/>
    </source>
</evidence>
<keyword evidence="3 5" id="KW-1133">Transmembrane helix</keyword>
<feature type="transmembrane region" description="Helical" evidence="5">
    <location>
        <begin position="75"/>
        <end position="94"/>
    </location>
</feature>
<evidence type="ECO:0000256" key="1">
    <source>
        <dbReference type="ARBA" id="ARBA00004651"/>
    </source>
</evidence>
<feature type="domain" description="ABC transmembrane type-1" evidence="7">
    <location>
        <begin position="54"/>
        <end position="320"/>
    </location>
</feature>
<dbReference type="GO" id="GO:0005524">
    <property type="term" value="F:ATP binding"/>
    <property type="evidence" value="ECO:0007669"/>
    <property type="project" value="UniProtKB-KW"/>
</dbReference>
<dbReference type="InterPro" id="IPR027417">
    <property type="entry name" value="P-loop_NTPase"/>
</dbReference>
<keyword evidence="2 5" id="KW-0812">Transmembrane</keyword>
<evidence type="ECO:0000256" key="3">
    <source>
        <dbReference type="ARBA" id="ARBA00022989"/>
    </source>
</evidence>
<dbReference type="SUPFAM" id="SSF52540">
    <property type="entry name" value="P-loop containing nucleoside triphosphate hydrolases"/>
    <property type="match status" value="1"/>
</dbReference>
<dbReference type="CDD" id="cd07346">
    <property type="entry name" value="ABC_6TM_exporters"/>
    <property type="match status" value="1"/>
</dbReference>
<comment type="caution">
    <text evidence="8">The sequence shown here is derived from an EMBL/GenBank/DDBJ whole genome shotgun (WGS) entry which is preliminary data.</text>
</comment>
<feature type="transmembrane region" description="Helical" evidence="5">
    <location>
        <begin position="265"/>
        <end position="285"/>
    </location>
</feature>
<evidence type="ECO:0000259" key="7">
    <source>
        <dbReference type="PROSITE" id="PS50929"/>
    </source>
</evidence>
<dbReference type="InterPro" id="IPR017871">
    <property type="entry name" value="ABC_transporter-like_CS"/>
</dbReference>
<sequence length="580" mass="61264">MARTYPLPDERIPPLTGNAARTPHGFMLWVARIQASSIALGAGWGSVWMLGVGLIPAAVGHAVDRGVVPRDGAAVLGWSLGIVGMAAVIAYAGARRHYNAVTNWLSAAYIVLQLLSRQAVRVGAGLPSMISSGEVVAIGAGDAESMANFFDVLARLAGSTVTVAVVAVIMLDASWRVGLVVLIGVPVTMALTAWLLRPLQRRQERYREQQAELGGQAVDIAQGIRILRGIGGETAFAERYRRTSGEVLTSGLRVGRIEALMAGQAVLFPGLLSVLVTWLAATYLAHGEISAGQLVAFYGYTAFLTLPMAIFSEAIGALAAARVAAAHILGLITLEPVVADPETPLDPPEPGADLTDQETGLRIRVGELLGIVCADPDEAAPLAERLARYRDGSVTLGAAPLDRLALATVRERILLLRNGDRFFPGTLRASLSGATPHTDAELEAALHAAAADDVLEGLGEGLESEVADAGRNFSGGQLQRLRLARALLAGPEILIAVEATSAVDTLTEVRMIERLAAYREARGTVVFTTSPLVLDRCDRVVFLRGGRAAEGGHRDLMTAEPTYRALIARESAQEDEGALR</sequence>
<dbReference type="GO" id="GO:0016887">
    <property type="term" value="F:ATP hydrolysis activity"/>
    <property type="evidence" value="ECO:0007669"/>
    <property type="project" value="InterPro"/>
</dbReference>
<keyword evidence="8" id="KW-0547">Nucleotide-binding</keyword>
<feature type="transmembrane region" description="Helical" evidence="5">
    <location>
        <begin position="152"/>
        <end position="171"/>
    </location>
</feature>
<dbReference type="Proteomes" id="UP000675781">
    <property type="component" value="Unassembled WGS sequence"/>
</dbReference>
<dbReference type="InterPro" id="IPR011527">
    <property type="entry name" value="ABC1_TM_dom"/>
</dbReference>
<evidence type="ECO:0000259" key="6">
    <source>
        <dbReference type="PROSITE" id="PS50893"/>
    </source>
</evidence>
<dbReference type="PANTHER" id="PTHR43394:SF1">
    <property type="entry name" value="ATP-BINDING CASSETTE SUB-FAMILY B MEMBER 10, MITOCHONDRIAL"/>
    <property type="match status" value="1"/>
</dbReference>
<dbReference type="RefSeq" id="WP_212529440.1">
    <property type="nucleotide sequence ID" value="NZ_JAGSOG010000075.1"/>
</dbReference>
<feature type="transmembrane region" description="Helical" evidence="5">
    <location>
        <begin position="297"/>
        <end position="321"/>
    </location>
</feature>
<dbReference type="PROSITE" id="PS50893">
    <property type="entry name" value="ABC_TRANSPORTER_2"/>
    <property type="match status" value="1"/>
</dbReference>
<dbReference type="PROSITE" id="PS50929">
    <property type="entry name" value="ABC_TM1F"/>
    <property type="match status" value="1"/>
</dbReference>
<dbReference type="Gene3D" id="1.20.1560.10">
    <property type="entry name" value="ABC transporter type 1, transmembrane domain"/>
    <property type="match status" value="1"/>
</dbReference>
<dbReference type="GO" id="GO:0005886">
    <property type="term" value="C:plasma membrane"/>
    <property type="evidence" value="ECO:0007669"/>
    <property type="project" value="UniProtKB-SubCell"/>
</dbReference>
<dbReference type="Pfam" id="PF00664">
    <property type="entry name" value="ABC_membrane"/>
    <property type="match status" value="1"/>
</dbReference>
<proteinExistence type="predicted"/>
<dbReference type="EMBL" id="JAGSOG010000075">
    <property type="protein sequence ID" value="MBR7834924.1"/>
    <property type="molecule type" value="Genomic_DNA"/>
</dbReference>
<evidence type="ECO:0000256" key="4">
    <source>
        <dbReference type="ARBA" id="ARBA00023136"/>
    </source>
</evidence>
<dbReference type="InterPro" id="IPR003439">
    <property type="entry name" value="ABC_transporter-like_ATP-bd"/>
</dbReference>
<feature type="transmembrane region" description="Helical" evidence="5">
    <location>
        <begin position="177"/>
        <end position="196"/>
    </location>
</feature>
<dbReference type="InterPro" id="IPR039421">
    <property type="entry name" value="Type_1_exporter"/>
</dbReference>
<dbReference type="GO" id="GO:0015421">
    <property type="term" value="F:ABC-type oligopeptide transporter activity"/>
    <property type="evidence" value="ECO:0007669"/>
    <property type="project" value="TreeGrafter"/>
</dbReference>
<dbReference type="PANTHER" id="PTHR43394">
    <property type="entry name" value="ATP-DEPENDENT PERMEASE MDL1, MITOCHONDRIAL"/>
    <property type="match status" value="1"/>
</dbReference>
<dbReference type="PROSITE" id="PS00211">
    <property type="entry name" value="ABC_TRANSPORTER_1"/>
    <property type="match status" value="1"/>
</dbReference>
<keyword evidence="9" id="KW-1185">Reference proteome</keyword>
<dbReference type="Gene3D" id="3.40.50.300">
    <property type="entry name" value="P-loop containing nucleotide triphosphate hydrolases"/>
    <property type="match status" value="1"/>
</dbReference>
<reference evidence="8" key="1">
    <citation type="submission" date="2021-04" db="EMBL/GenBank/DDBJ databases">
        <title>Genome based classification of Actinospica acidithermotolerans sp. nov., an actinobacterium isolated from an Indonesian hot spring.</title>
        <authorList>
            <person name="Kusuma A.B."/>
            <person name="Putra K.E."/>
            <person name="Nafisah S."/>
            <person name="Loh J."/>
            <person name="Nouioui I."/>
            <person name="Goodfellow M."/>
        </authorList>
    </citation>
    <scope>NUCLEOTIDE SEQUENCE</scope>
    <source>
        <strain evidence="8">CSCA 57</strain>
    </source>
</reference>
<dbReference type="SUPFAM" id="SSF90123">
    <property type="entry name" value="ABC transporter transmembrane region"/>
    <property type="match status" value="1"/>
</dbReference>
<comment type="subcellular location">
    <subcellularLocation>
        <location evidence="1">Cell membrane</location>
        <topology evidence="1">Multi-pass membrane protein</topology>
    </subcellularLocation>
</comment>
<dbReference type="Pfam" id="PF00005">
    <property type="entry name" value="ABC_tran"/>
    <property type="match status" value="1"/>
</dbReference>
<accession>A0A941ETR4</accession>
<gene>
    <name evidence="8" type="ORF">KDL01_16745</name>
</gene>
<evidence type="ECO:0000256" key="5">
    <source>
        <dbReference type="SAM" id="Phobius"/>
    </source>
</evidence>
<keyword evidence="4 5" id="KW-0472">Membrane</keyword>